<proteinExistence type="predicted"/>
<dbReference type="SFLD" id="SFLDS00003">
    <property type="entry name" value="Haloacid_Dehalogenase"/>
    <property type="match status" value="1"/>
</dbReference>
<keyword evidence="2" id="KW-1185">Reference proteome</keyword>
<dbReference type="PANTHER" id="PTHR42896">
    <property type="entry name" value="XYLULOSE-1,5-BISPHOSPHATE (XUBP) PHOSPHATASE"/>
    <property type="match status" value="1"/>
</dbReference>
<dbReference type="Gene3D" id="3.40.50.1000">
    <property type="entry name" value="HAD superfamily/HAD-like"/>
    <property type="match status" value="1"/>
</dbReference>
<organism evidence="1 2">
    <name type="scientific">Stagnimonas aquatica</name>
    <dbReference type="NCBI Taxonomy" id="2689987"/>
    <lineage>
        <taxon>Bacteria</taxon>
        <taxon>Pseudomonadati</taxon>
        <taxon>Pseudomonadota</taxon>
        <taxon>Gammaproteobacteria</taxon>
        <taxon>Nevskiales</taxon>
        <taxon>Nevskiaceae</taxon>
        <taxon>Stagnimonas</taxon>
    </lineage>
</organism>
<dbReference type="PANTHER" id="PTHR42896:SF2">
    <property type="entry name" value="CBBY-LIKE PROTEIN"/>
    <property type="match status" value="1"/>
</dbReference>
<dbReference type="PRINTS" id="PR00413">
    <property type="entry name" value="HADHALOGNASE"/>
</dbReference>
<dbReference type="RefSeq" id="WP_123211361.1">
    <property type="nucleotide sequence ID" value="NZ_RJVO01000003.1"/>
</dbReference>
<evidence type="ECO:0000313" key="2">
    <source>
        <dbReference type="Proteomes" id="UP000282106"/>
    </source>
</evidence>
<dbReference type="Gene3D" id="1.10.150.240">
    <property type="entry name" value="Putative phosphatase, domain 2"/>
    <property type="match status" value="1"/>
</dbReference>
<dbReference type="InterPro" id="IPR006439">
    <property type="entry name" value="HAD-SF_hydro_IA"/>
</dbReference>
<dbReference type="SFLD" id="SFLDG01129">
    <property type="entry name" value="C1.5:_HAD__Beta-PGM__Phosphata"/>
    <property type="match status" value="1"/>
</dbReference>
<dbReference type="NCBIfam" id="TIGR01509">
    <property type="entry name" value="HAD-SF-IA-v3"/>
    <property type="match status" value="1"/>
</dbReference>
<protein>
    <submittedName>
        <fullName evidence="1">HAD family hydrolase</fullName>
    </submittedName>
</protein>
<sequence length="261" mass="29068">MALRALLFDLDGTLADTEAHGHRPSYNRAFRKLGLGFRWGPKLYRRLLKQPSGRERLLHYLRRYQPELGEHAEAVSESEEAWVEHVHRLKSRYFRRYLRQGKVPLRPGVARLLREASEAGLRLAVVTNASRASVKPFLKYGLGQDLAQRISLVVGGDQIAARKPAPDLYRYALGKLKLAPYECIAIEDSAMGLQAARAAGVPTVITVNSDTLEQDFSAASLVLDALGEPDQPARVLAGRMDEPQLGLKTLRRIARSAAPRL</sequence>
<keyword evidence="1" id="KW-0378">Hydrolase</keyword>
<dbReference type="InParanoid" id="A0A3N0VDW3"/>
<gene>
    <name evidence="1" type="ORF">ED208_07960</name>
</gene>
<evidence type="ECO:0000313" key="1">
    <source>
        <dbReference type="EMBL" id="ROH90906.1"/>
    </source>
</evidence>
<dbReference type="Pfam" id="PF00702">
    <property type="entry name" value="Hydrolase"/>
    <property type="match status" value="1"/>
</dbReference>
<dbReference type="AlphaFoldDB" id="A0A3N0VDW3"/>
<reference evidence="1 2" key="1">
    <citation type="submission" date="2018-10" db="EMBL/GenBank/DDBJ databases">
        <authorList>
            <person name="Chen W.-M."/>
        </authorList>
    </citation>
    <scope>NUCLEOTIDE SEQUENCE [LARGE SCALE GENOMIC DNA]</scope>
    <source>
        <strain evidence="1 2">THS-13</strain>
    </source>
</reference>
<dbReference type="EMBL" id="RJVO01000003">
    <property type="protein sequence ID" value="ROH90906.1"/>
    <property type="molecule type" value="Genomic_DNA"/>
</dbReference>
<dbReference type="Proteomes" id="UP000282106">
    <property type="component" value="Unassembled WGS sequence"/>
</dbReference>
<dbReference type="InterPro" id="IPR023214">
    <property type="entry name" value="HAD_sf"/>
</dbReference>
<name>A0A3N0VDW3_9GAMM</name>
<dbReference type="GO" id="GO:0016787">
    <property type="term" value="F:hydrolase activity"/>
    <property type="evidence" value="ECO:0007669"/>
    <property type="project" value="UniProtKB-KW"/>
</dbReference>
<dbReference type="InterPro" id="IPR023198">
    <property type="entry name" value="PGP-like_dom2"/>
</dbReference>
<dbReference type="SUPFAM" id="SSF56784">
    <property type="entry name" value="HAD-like"/>
    <property type="match status" value="1"/>
</dbReference>
<accession>A0A3N0VDW3</accession>
<comment type="caution">
    <text evidence="1">The sequence shown here is derived from an EMBL/GenBank/DDBJ whole genome shotgun (WGS) entry which is preliminary data.</text>
</comment>
<dbReference type="InterPro" id="IPR036412">
    <property type="entry name" value="HAD-like_sf"/>
</dbReference>
<dbReference type="InterPro" id="IPR044999">
    <property type="entry name" value="CbbY-like"/>
</dbReference>